<gene>
    <name evidence="1" type="ORF">S01H1_73130</name>
</gene>
<sequence length="101" mass="11025">MVDPFPGVIPFNFSDFPLPNQRVDIYYGRELEEDIFGFHFGLVHSSEGTETDNEVAASMGIYSFGVGLTLPDHTTDIAVGIDLKKGFGRGFNHGDISLSAL</sequence>
<name>X0XU53_9ZZZZ</name>
<evidence type="ECO:0000313" key="1">
    <source>
        <dbReference type="EMBL" id="GAG28376.1"/>
    </source>
</evidence>
<dbReference type="AlphaFoldDB" id="X0XU53"/>
<proteinExistence type="predicted"/>
<dbReference type="EMBL" id="BARS01048850">
    <property type="protein sequence ID" value="GAG28376.1"/>
    <property type="molecule type" value="Genomic_DNA"/>
</dbReference>
<organism evidence="1">
    <name type="scientific">marine sediment metagenome</name>
    <dbReference type="NCBI Taxonomy" id="412755"/>
    <lineage>
        <taxon>unclassified sequences</taxon>
        <taxon>metagenomes</taxon>
        <taxon>ecological metagenomes</taxon>
    </lineage>
</organism>
<protein>
    <submittedName>
        <fullName evidence="1">Uncharacterized protein</fullName>
    </submittedName>
</protein>
<reference evidence="1" key="1">
    <citation type="journal article" date="2014" name="Front. Microbiol.">
        <title>High frequency of phylogenetically diverse reductive dehalogenase-homologous genes in deep subseafloor sedimentary metagenomes.</title>
        <authorList>
            <person name="Kawai M."/>
            <person name="Futagami T."/>
            <person name="Toyoda A."/>
            <person name="Takaki Y."/>
            <person name="Nishi S."/>
            <person name="Hori S."/>
            <person name="Arai W."/>
            <person name="Tsubouchi T."/>
            <person name="Morono Y."/>
            <person name="Uchiyama I."/>
            <person name="Ito T."/>
            <person name="Fujiyama A."/>
            <person name="Inagaki F."/>
            <person name="Takami H."/>
        </authorList>
    </citation>
    <scope>NUCLEOTIDE SEQUENCE</scope>
    <source>
        <strain evidence="1">Expedition CK06-06</strain>
    </source>
</reference>
<accession>X0XU53</accession>
<comment type="caution">
    <text evidence="1">The sequence shown here is derived from an EMBL/GenBank/DDBJ whole genome shotgun (WGS) entry which is preliminary data.</text>
</comment>